<reference evidence="2" key="1">
    <citation type="submission" date="2016-11" db="UniProtKB">
        <authorList>
            <consortium name="WormBaseParasite"/>
        </authorList>
    </citation>
    <scope>IDENTIFICATION</scope>
</reference>
<dbReference type="AlphaFoldDB" id="A0A1I7WFD5"/>
<evidence type="ECO:0000313" key="2">
    <source>
        <dbReference type="WBParaSite" id="Hba_03686"/>
    </source>
</evidence>
<keyword evidence="1" id="KW-1185">Reference proteome</keyword>
<evidence type="ECO:0000313" key="1">
    <source>
        <dbReference type="Proteomes" id="UP000095283"/>
    </source>
</evidence>
<dbReference type="Proteomes" id="UP000095283">
    <property type="component" value="Unplaced"/>
</dbReference>
<proteinExistence type="predicted"/>
<sequence>MSTTTRSRYTRVVNRLKKCIIDITNGIPSLEIELYSRESCHDSPHLLCVSDFSRPIKGSERSNRGSCRCPDKRNYHATSKEKVSTVSLLNCLLLTHPRQPLFYQGSHTNPSLPDIAKPSYLVNYHTVLRVLKQRYGNEKRISRDLYRTLGEIRCAGNTHADAVNYVDRLEATS</sequence>
<accession>A0A1I7WFD5</accession>
<name>A0A1I7WFD5_HETBA</name>
<dbReference type="WBParaSite" id="Hba_03686">
    <property type="protein sequence ID" value="Hba_03686"/>
    <property type="gene ID" value="Hba_03686"/>
</dbReference>
<organism evidence="1 2">
    <name type="scientific">Heterorhabditis bacteriophora</name>
    <name type="common">Entomopathogenic nematode worm</name>
    <dbReference type="NCBI Taxonomy" id="37862"/>
    <lineage>
        <taxon>Eukaryota</taxon>
        <taxon>Metazoa</taxon>
        <taxon>Ecdysozoa</taxon>
        <taxon>Nematoda</taxon>
        <taxon>Chromadorea</taxon>
        <taxon>Rhabditida</taxon>
        <taxon>Rhabditina</taxon>
        <taxon>Rhabditomorpha</taxon>
        <taxon>Strongyloidea</taxon>
        <taxon>Heterorhabditidae</taxon>
        <taxon>Heterorhabditis</taxon>
    </lineage>
</organism>
<protein>
    <submittedName>
        <fullName evidence="2">Transposase</fullName>
    </submittedName>
</protein>